<reference evidence="1 2" key="1">
    <citation type="submission" date="2019-07" db="EMBL/GenBank/DDBJ databases">
        <title>Complete Genome Sequence of Leptotrichia wadei Strain JCM16777.</title>
        <authorList>
            <person name="Watanabe S."/>
            <person name="Cui L."/>
        </authorList>
    </citation>
    <scope>NUCLEOTIDE SEQUENCE [LARGE SCALE GENOMIC DNA]</scope>
    <source>
        <strain evidence="1 2">JCM16777</strain>
    </source>
</reference>
<sequence>MNIWTQKSIELANQRNYLDLLYKIYPMSNNLRREMKKEDIQKLNEYYEMRDKYKLLNLLLKQEVFPIKDSYISYLKRDKSAINRNPATVDRIVGMLYEMGINKIIDRTTAPKETNRQIGPLFKN</sequence>
<dbReference type="Pfam" id="PF06300">
    <property type="entry name" value="Tsp45I"/>
    <property type="match status" value="1"/>
</dbReference>
<evidence type="ECO:0000313" key="1">
    <source>
        <dbReference type="EMBL" id="BBM42562.1"/>
    </source>
</evidence>
<gene>
    <name evidence="1" type="ORF">JCM16777_0811</name>
</gene>
<dbReference type="EMBL" id="AP019829">
    <property type="protein sequence ID" value="BBM42562.1"/>
    <property type="molecule type" value="Genomic_DNA"/>
</dbReference>
<dbReference type="InterPro" id="IPR010443">
    <property type="entry name" value="Restrct_endonuc_II_Tsp45I"/>
</dbReference>
<organism evidence="1 2">
    <name type="scientific">Leptotrichia wadei</name>
    <dbReference type="NCBI Taxonomy" id="157687"/>
    <lineage>
        <taxon>Bacteria</taxon>
        <taxon>Fusobacteriati</taxon>
        <taxon>Fusobacteriota</taxon>
        <taxon>Fusobacteriia</taxon>
        <taxon>Fusobacteriales</taxon>
        <taxon>Leptotrichiaceae</taxon>
        <taxon>Leptotrichia</taxon>
    </lineage>
</organism>
<dbReference type="KEGG" id="lwd:JCM16777_0811"/>
<name>A0A7U6QYZ2_9FUSO</name>
<protein>
    <submittedName>
        <fullName evidence="1">Type II site-specific deoxyribonuclease</fullName>
    </submittedName>
</protein>
<evidence type="ECO:0000313" key="2">
    <source>
        <dbReference type="Proteomes" id="UP000321943"/>
    </source>
</evidence>
<dbReference type="Proteomes" id="UP000321943">
    <property type="component" value="Chromosome"/>
</dbReference>
<dbReference type="AlphaFoldDB" id="A0A7U6QYZ2"/>
<dbReference type="REBASE" id="367324">
    <property type="entry name" value="Lwa16777ORF813P"/>
</dbReference>
<proteinExistence type="predicted"/>
<accession>A0A7U6QYZ2</accession>